<sequence length="83" mass="9318">MHDNRDTLWRITKALRKTTKYSPPLRQGDNIIASSSEKAQLLAASFARAHNNQMPDDPTTVAEVNNSVDFIDRTPLADGHSWL</sequence>
<gene>
    <name evidence="1" type="ORF">pipiens_010923</name>
    <name evidence="2" type="ORF">pipiens_019097</name>
</gene>
<accession>A0ABD1DX60</accession>
<dbReference type="AlphaFoldDB" id="A0ABD1DX60"/>
<evidence type="ECO:0000313" key="3">
    <source>
        <dbReference type="Proteomes" id="UP001562425"/>
    </source>
</evidence>
<feature type="non-terminal residue" evidence="2">
    <location>
        <position position="83"/>
    </location>
</feature>
<proteinExistence type="predicted"/>
<reference evidence="2 3" key="1">
    <citation type="submission" date="2024-05" db="EMBL/GenBank/DDBJ databases">
        <title>Culex pipiens pipiens assembly and annotation.</title>
        <authorList>
            <person name="Alout H."/>
            <person name="Durand T."/>
        </authorList>
    </citation>
    <scope>NUCLEOTIDE SEQUENCE [LARGE SCALE GENOMIC DNA]</scope>
    <source>
        <strain evidence="2">HA-2024</strain>
        <tissue evidence="2">Whole body</tissue>
    </source>
</reference>
<dbReference type="EMBL" id="JBEHCU010006950">
    <property type="protein sequence ID" value="KAL1395871.1"/>
    <property type="molecule type" value="Genomic_DNA"/>
</dbReference>
<dbReference type="EMBL" id="JBEHCU010000879">
    <property type="protein sequence ID" value="KAL1404038.1"/>
    <property type="molecule type" value="Genomic_DNA"/>
</dbReference>
<protein>
    <submittedName>
        <fullName evidence="2">Uncharacterized protein</fullName>
    </submittedName>
</protein>
<keyword evidence="3" id="KW-1185">Reference proteome</keyword>
<name>A0ABD1DX60_CULPP</name>
<evidence type="ECO:0000313" key="1">
    <source>
        <dbReference type="EMBL" id="KAL1395871.1"/>
    </source>
</evidence>
<comment type="caution">
    <text evidence="2">The sequence shown here is derived from an EMBL/GenBank/DDBJ whole genome shotgun (WGS) entry which is preliminary data.</text>
</comment>
<dbReference type="Proteomes" id="UP001562425">
    <property type="component" value="Unassembled WGS sequence"/>
</dbReference>
<organism evidence="2 3">
    <name type="scientific">Culex pipiens pipiens</name>
    <name type="common">Northern house mosquito</name>
    <dbReference type="NCBI Taxonomy" id="38569"/>
    <lineage>
        <taxon>Eukaryota</taxon>
        <taxon>Metazoa</taxon>
        <taxon>Ecdysozoa</taxon>
        <taxon>Arthropoda</taxon>
        <taxon>Hexapoda</taxon>
        <taxon>Insecta</taxon>
        <taxon>Pterygota</taxon>
        <taxon>Neoptera</taxon>
        <taxon>Endopterygota</taxon>
        <taxon>Diptera</taxon>
        <taxon>Nematocera</taxon>
        <taxon>Culicoidea</taxon>
        <taxon>Culicidae</taxon>
        <taxon>Culicinae</taxon>
        <taxon>Culicini</taxon>
        <taxon>Culex</taxon>
        <taxon>Culex</taxon>
    </lineage>
</organism>
<evidence type="ECO:0000313" key="2">
    <source>
        <dbReference type="EMBL" id="KAL1404038.1"/>
    </source>
</evidence>